<keyword evidence="2" id="KW-0479">Metal-binding</keyword>
<feature type="domain" description="ELM2" evidence="10">
    <location>
        <begin position="64"/>
        <end position="202"/>
    </location>
</feature>
<evidence type="ECO:0008006" key="14">
    <source>
        <dbReference type="Google" id="ProtNLM"/>
    </source>
</evidence>
<evidence type="ECO:0000256" key="9">
    <source>
        <dbReference type="SAM" id="MobiDB-lite"/>
    </source>
</evidence>
<dbReference type="InterPro" id="IPR000949">
    <property type="entry name" value="ELM2_dom"/>
</dbReference>
<dbReference type="EMBL" id="CM004471">
    <property type="protein sequence ID" value="OCT87721.1"/>
    <property type="molecule type" value="Genomic_DNA"/>
</dbReference>
<proteinExistence type="predicted"/>
<evidence type="ECO:0000259" key="10">
    <source>
        <dbReference type="PROSITE" id="PS51156"/>
    </source>
</evidence>
<keyword evidence="3" id="KW-0863">Zinc-finger</keyword>
<protein>
    <recommendedName>
        <fullName evidence="14">SANT domain-containing protein</fullName>
    </recommendedName>
</protein>
<reference evidence="13" key="1">
    <citation type="journal article" date="2016" name="Nature">
        <title>Genome evolution in the allotetraploid frog Xenopus laevis.</title>
        <authorList>
            <person name="Session A.M."/>
            <person name="Uno Y."/>
            <person name="Kwon T."/>
            <person name="Chapman J.A."/>
            <person name="Toyoda A."/>
            <person name="Takahashi S."/>
            <person name="Fukui A."/>
            <person name="Hikosaka A."/>
            <person name="Suzuki A."/>
            <person name="Kondo M."/>
            <person name="van Heeringen S.J."/>
            <person name="Quigley I."/>
            <person name="Heinz S."/>
            <person name="Ogino H."/>
            <person name="Ochi H."/>
            <person name="Hellsten U."/>
            <person name="Lyons J.B."/>
            <person name="Simakov O."/>
            <person name="Putnam N."/>
            <person name="Stites J."/>
            <person name="Kuroki Y."/>
            <person name="Tanaka T."/>
            <person name="Michiue T."/>
            <person name="Watanabe M."/>
            <person name="Bogdanovic O."/>
            <person name="Lister R."/>
            <person name="Georgiou G."/>
            <person name="Paranjpe S.S."/>
            <person name="van Kruijsbergen I."/>
            <person name="Shu S."/>
            <person name="Carlson J."/>
            <person name="Kinoshita T."/>
            <person name="Ohta Y."/>
            <person name="Mawaribuchi S."/>
            <person name="Jenkins J."/>
            <person name="Grimwood J."/>
            <person name="Schmutz J."/>
            <person name="Mitros T."/>
            <person name="Mozaffari S.V."/>
            <person name="Suzuki Y."/>
            <person name="Haramoto Y."/>
            <person name="Yamamoto T.S."/>
            <person name="Takagi C."/>
            <person name="Heald R."/>
            <person name="Miller K."/>
            <person name="Haudenschild C."/>
            <person name="Kitzman J."/>
            <person name="Nakayama T."/>
            <person name="Izutsu Y."/>
            <person name="Robert J."/>
            <person name="Fortriede J."/>
            <person name="Burns K."/>
            <person name="Lotay V."/>
            <person name="Karimi K."/>
            <person name="Yasuoka Y."/>
            <person name="Dichmann D.S."/>
            <person name="Flajnik M.F."/>
            <person name="Houston D.W."/>
            <person name="Shendure J."/>
            <person name="DuPasquier L."/>
            <person name="Vize P.D."/>
            <person name="Zorn A.M."/>
            <person name="Ito M."/>
            <person name="Marcotte E.M."/>
            <person name="Wallingford J.B."/>
            <person name="Ito Y."/>
            <person name="Asashima M."/>
            <person name="Ueno N."/>
            <person name="Matsuda Y."/>
            <person name="Veenstra G.J."/>
            <person name="Fujiyama A."/>
            <person name="Harland R.M."/>
            <person name="Taira M."/>
            <person name="Rokhsar D.S."/>
        </authorList>
    </citation>
    <scope>NUCLEOTIDE SEQUENCE [LARGE SCALE GENOMIC DNA]</scope>
    <source>
        <strain evidence="13">J</strain>
    </source>
</reference>
<dbReference type="AlphaFoldDB" id="A0A974HRY7"/>
<dbReference type="Pfam" id="PF01448">
    <property type="entry name" value="ELM2"/>
    <property type="match status" value="1"/>
</dbReference>
<dbReference type="Proteomes" id="UP000694892">
    <property type="component" value="Chromosome 3S"/>
</dbReference>
<dbReference type="GO" id="GO:0000118">
    <property type="term" value="C:histone deacetylase complex"/>
    <property type="evidence" value="ECO:0007669"/>
    <property type="project" value="TreeGrafter"/>
</dbReference>
<dbReference type="InterPro" id="IPR051066">
    <property type="entry name" value="Trans_reg/Corepressor"/>
</dbReference>
<dbReference type="InterPro" id="IPR017884">
    <property type="entry name" value="SANT_dom"/>
</dbReference>
<dbReference type="SMART" id="SM00717">
    <property type="entry name" value="SANT"/>
    <property type="match status" value="1"/>
</dbReference>
<dbReference type="GO" id="GO:0005667">
    <property type="term" value="C:transcription regulator complex"/>
    <property type="evidence" value="ECO:0007669"/>
    <property type="project" value="TreeGrafter"/>
</dbReference>
<keyword evidence="6" id="KW-0238">DNA-binding</keyword>
<evidence type="ECO:0000256" key="2">
    <source>
        <dbReference type="ARBA" id="ARBA00022723"/>
    </source>
</evidence>
<dbReference type="InterPro" id="IPR009057">
    <property type="entry name" value="Homeodomain-like_sf"/>
</dbReference>
<accession>A0A974HRY7</accession>
<keyword evidence="8" id="KW-0539">Nucleus</keyword>
<dbReference type="Gene3D" id="1.10.10.60">
    <property type="entry name" value="Homeodomain-like"/>
    <property type="match status" value="1"/>
</dbReference>
<evidence type="ECO:0000256" key="1">
    <source>
        <dbReference type="ARBA" id="ARBA00004123"/>
    </source>
</evidence>
<sequence>MALEEKISDQAGTSSVPMRRSARSRRRPNWLQEFHNSDNENAPTTSRKRNCPFPDIDDTEQPPSKICIGPEYQADLPDLREKSLAAFDNDEAELVSEPLEQEGIGKGSDEWSMEEKITFSKGMSRYGKDFWKIHRMIQTKTTAQCITFYYDNKKHAKISRKKNLIFRENENQTAAENRASTSRKRPNQSREGPEKNAKKRRK</sequence>
<evidence type="ECO:0000256" key="7">
    <source>
        <dbReference type="ARBA" id="ARBA00023163"/>
    </source>
</evidence>
<evidence type="ECO:0000313" key="12">
    <source>
        <dbReference type="EMBL" id="OCT87721.1"/>
    </source>
</evidence>
<evidence type="ECO:0000256" key="4">
    <source>
        <dbReference type="ARBA" id="ARBA00022833"/>
    </source>
</evidence>
<feature type="region of interest" description="Disordered" evidence="9">
    <location>
        <begin position="1"/>
        <end position="70"/>
    </location>
</feature>
<evidence type="ECO:0000313" key="13">
    <source>
        <dbReference type="Proteomes" id="UP000694892"/>
    </source>
</evidence>
<dbReference type="GO" id="GO:0008270">
    <property type="term" value="F:zinc ion binding"/>
    <property type="evidence" value="ECO:0007669"/>
    <property type="project" value="UniProtKB-KW"/>
</dbReference>
<organism evidence="12 13">
    <name type="scientific">Xenopus laevis</name>
    <name type="common">African clawed frog</name>
    <dbReference type="NCBI Taxonomy" id="8355"/>
    <lineage>
        <taxon>Eukaryota</taxon>
        <taxon>Metazoa</taxon>
        <taxon>Chordata</taxon>
        <taxon>Craniata</taxon>
        <taxon>Vertebrata</taxon>
        <taxon>Euteleostomi</taxon>
        <taxon>Amphibia</taxon>
        <taxon>Batrachia</taxon>
        <taxon>Anura</taxon>
        <taxon>Pipoidea</taxon>
        <taxon>Pipidae</taxon>
        <taxon>Xenopodinae</taxon>
        <taxon>Xenopus</taxon>
        <taxon>Xenopus</taxon>
    </lineage>
</organism>
<dbReference type="OMA" id="SKEHDDW"/>
<comment type="subcellular location">
    <subcellularLocation>
        <location evidence="1">Nucleus</location>
    </subcellularLocation>
</comment>
<keyword evidence="7" id="KW-0804">Transcription</keyword>
<dbReference type="SUPFAM" id="SSF46689">
    <property type="entry name" value="Homeodomain-like"/>
    <property type="match status" value="1"/>
</dbReference>
<dbReference type="GO" id="GO:0006357">
    <property type="term" value="P:regulation of transcription by RNA polymerase II"/>
    <property type="evidence" value="ECO:0007669"/>
    <property type="project" value="TreeGrafter"/>
</dbReference>
<evidence type="ECO:0000256" key="8">
    <source>
        <dbReference type="ARBA" id="ARBA00023242"/>
    </source>
</evidence>
<dbReference type="GO" id="GO:0003677">
    <property type="term" value="F:DNA binding"/>
    <property type="evidence" value="ECO:0007669"/>
    <property type="project" value="UniProtKB-KW"/>
</dbReference>
<keyword evidence="5" id="KW-0805">Transcription regulation</keyword>
<name>A0A974HRY7_XENLA</name>
<feature type="domain" description="SANT" evidence="11">
    <location>
        <begin position="106"/>
        <end position="157"/>
    </location>
</feature>
<evidence type="ECO:0000256" key="6">
    <source>
        <dbReference type="ARBA" id="ARBA00023125"/>
    </source>
</evidence>
<evidence type="ECO:0000256" key="3">
    <source>
        <dbReference type="ARBA" id="ARBA00022771"/>
    </source>
</evidence>
<keyword evidence="4" id="KW-0862">Zinc</keyword>
<gene>
    <name evidence="12" type="ORF">XELAEV_18021419mg</name>
</gene>
<dbReference type="Pfam" id="PF00249">
    <property type="entry name" value="Myb_DNA-binding"/>
    <property type="match status" value="1"/>
</dbReference>
<dbReference type="PANTHER" id="PTHR16089">
    <property type="entry name" value="REST COREPRESSOR COREST PROTEIN-RELATED"/>
    <property type="match status" value="1"/>
</dbReference>
<dbReference type="InterPro" id="IPR001005">
    <property type="entry name" value="SANT/Myb"/>
</dbReference>
<feature type="region of interest" description="Disordered" evidence="9">
    <location>
        <begin position="161"/>
        <end position="202"/>
    </location>
</feature>
<feature type="compositionally biased region" description="Polar residues" evidence="9">
    <location>
        <begin position="171"/>
        <end position="180"/>
    </location>
</feature>
<dbReference type="PROSITE" id="PS51156">
    <property type="entry name" value="ELM2"/>
    <property type="match status" value="1"/>
</dbReference>
<evidence type="ECO:0000259" key="11">
    <source>
        <dbReference type="PROSITE" id="PS51293"/>
    </source>
</evidence>
<evidence type="ECO:0000256" key="5">
    <source>
        <dbReference type="ARBA" id="ARBA00023015"/>
    </source>
</evidence>
<dbReference type="GO" id="GO:0003714">
    <property type="term" value="F:transcription corepressor activity"/>
    <property type="evidence" value="ECO:0007669"/>
    <property type="project" value="TreeGrafter"/>
</dbReference>
<dbReference type="PROSITE" id="PS51293">
    <property type="entry name" value="SANT"/>
    <property type="match status" value="1"/>
</dbReference>
<dbReference type="PANTHER" id="PTHR16089:SF40">
    <property type="entry name" value="SUPPRESSOR OF ACTIVATED EGL-4 PROTEIN 1"/>
    <property type="match status" value="1"/>
</dbReference>
<dbReference type="FunFam" id="1.10.10.60:FF:000012">
    <property type="entry name" value="Metastasis-associated 1 family, member 3"/>
    <property type="match status" value="1"/>
</dbReference>